<name>A0ABQ9YYV7_9CRUS</name>
<dbReference type="Proteomes" id="UP001234178">
    <property type="component" value="Unassembled WGS sequence"/>
</dbReference>
<proteinExistence type="predicted"/>
<dbReference type="EMBL" id="JAOYFB010000002">
    <property type="protein sequence ID" value="KAK4005784.1"/>
    <property type="molecule type" value="Genomic_DNA"/>
</dbReference>
<comment type="caution">
    <text evidence="1">The sequence shown here is derived from an EMBL/GenBank/DDBJ whole genome shotgun (WGS) entry which is preliminary data.</text>
</comment>
<organism evidence="1 2">
    <name type="scientific">Daphnia magna</name>
    <dbReference type="NCBI Taxonomy" id="35525"/>
    <lineage>
        <taxon>Eukaryota</taxon>
        <taxon>Metazoa</taxon>
        <taxon>Ecdysozoa</taxon>
        <taxon>Arthropoda</taxon>
        <taxon>Crustacea</taxon>
        <taxon>Branchiopoda</taxon>
        <taxon>Diplostraca</taxon>
        <taxon>Cladocera</taxon>
        <taxon>Anomopoda</taxon>
        <taxon>Daphniidae</taxon>
        <taxon>Daphnia</taxon>
    </lineage>
</organism>
<evidence type="ECO:0000313" key="1">
    <source>
        <dbReference type="EMBL" id="KAK4005784.1"/>
    </source>
</evidence>
<gene>
    <name evidence="1" type="ORF">OUZ56_010885</name>
</gene>
<reference evidence="1 2" key="1">
    <citation type="journal article" date="2023" name="Nucleic Acids Res.">
        <title>The hologenome of Daphnia magna reveals possible DNA methylation and microbiome-mediated evolution of the host genome.</title>
        <authorList>
            <person name="Chaturvedi A."/>
            <person name="Li X."/>
            <person name="Dhandapani V."/>
            <person name="Marshall H."/>
            <person name="Kissane S."/>
            <person name="Cuenca-Cambronero M."/>
            <person name="Asole G."/>
            <person name="Calvet F."/>
            <person name="Ruiz-Romero M."/>
            <person name="Marangio P."/>
            <person name="Guigo R."/>
            <person name="Rago D."/>
            <person name="Mirbahai L."/>
            <person name="Eastwood N."/>
            <person name="Colbourne J.K."/>
            <person name="Zhou J."/>
            <person name="Mallon E."/>
            <person name="Orsini L."/>
        </authorList>
    </citation>
    <scope>NUCLEOTIDE SEQUENCE [LARGE SCALE GENOMIC DNA]</scope>
    <source>
        <strain evidence="1">LRV0_1</strain>
    </source>
</reference>
<evidence type="ECO:0000313" key="2">
    <source>
        <dbReference type="Proteomes" id="UP001234178"/>
    </source>
</evidence>
<accession>A0ABQ9YYV7</accession>
<sequence length="126" mass="14494">MDLISMSPLPTKFFYYFTVSVQVGKYLLQKMKLLKTDRSCGLTDKASDFYMISYPKIAGSSPATITSKINYGNVSMLALILHISEFFESVKRCWFEDKLRTNAQHNCLYKNILPKPLALRIAMTYE</sequence>
<protein>
    <submittedName>
        <fullName evidence="1">Uncharacterized protein</fullName>
    </submittedName>
</protein>
<keyword evidence="2" id="KW-1185">Reference proteome</keyword>